<evidence type="ECO:0000313" key="2">
    <source>
        <dbReference type="Proteomes" id="UP001190700"/>
    </source>
</evidence>
<organism evidence="1 2">
    <name type="scientific">Cymbomonas tetramitiformis</name>
    <dbReference type="NCBI Taxonomy" id="36881"/>
    <lineage>
        <taxon>Eukaryota</taxon>
        <taxon>Viridiplantae</taxon>
        <taxon>Chlorophyta</taxon>
        <taxon>Pyramimonadophyceae</taxon>
        <taxon>Pyramimonadales</taxon>
        <taxon>Pyramimonadaceae</taxon>
        <taxon>Cymbomonas</taxon>
    </lineage>
</organism>
<dbReference type="Proteomes" id="UP001190700">
    <property type="component" value="Unassembled WGS sequence"/>
</dbReference>
<reference evidence="1 2" key="1">
    <citation type="journal article" date="2015" name="Genome Biol. Evol.">
        <title>Comparative Genomics of a Bacterivorous Green Alga Reveals Evolutionary Causalities and Consequences of Phago-Mixotrophic Mode of Nutrition.</title>
        <authorList>
            <person name="Burns J.A."/>
            <person name="Paasch A."/>
            <person name="Narechania A."/>
            <person name="Kim E."/>
        </authorList>
    </citation>
    <scope>NUCLEOTIDE SEQUENCE [LARGE SCALE GENOMIC DNA]</scope>
    <source>
        <strain evidence="1 2">PLY_AMNH</strain>
    </source>
</reference>
<proteinExistence type="predicted"/>
<accession>A0AAE0BGJ2</accession>
<dbReference type="Pfam" id="PF11347">
    <property type="entry name" value="CRR42-like"/>
    <property type="match status" value="1"/>
</dbReference>
<gene>
    <name evidence="1" type="ORF">CYMTET_53607</name>
</gene>
<dbReference type="EMBL" id="LGRX02035111">
    <property type="protein sequence ID" value="KAK3236248.1"/>
    <property type="molecule type" value="Genomic_DNA"/>
</dbReference>
<name>A0AAE0BGJ2_9CHLO</name>
<dbReference type="PANTHER" id="PTHR36799">
    <property type="match status" value="1"/>
</dbReference>
<dbReference type="InterPro" id="IPR021495">
    <property type="entry name" value="CRR42-like"/>
</dbReference>
<protein>
    <submittedName>
        <fullName evidence="1">Uncharacterized protein</fullName>
    </submittedName>
</protein>
<comment type="caution">
    <text evidence="1">The sequence shown here is derived from an EMBL/GenBank/DDBJ whole genome shotgun (WGS) entry which is preliminary data.</text>
</comment>
<dbReference type="PANTHER" id="PTHR36799:SF2">
    <property type="entry name" value="PROTEIN CHLORORESPIRATORY REDUCTION 42, CHLOROPLASTIC"/>
    <property type="match status" value="1"/>
</dbReference>
<evidence type="ECO:0000313" key="1">
    <source>
        <dbReference type="EMBL" id="KAK3236248.1"/>
    </source>
</evidence>
<dbReference type="AlphaFoldDB" id="A0AAE0BGJ2"/>
<dbReference type="GO" id="GO:0010258">
    <property type="term" value="P:NADH dehydrogenase complex (plastoquinone) assembly"/>
    <property type="evidence" value="ECO:0007669"/>
    <property type="project" value="InterPro"/>
</dbReference>
<sequence length="128" mass="14563">MSNSALKTRHTKTSLPAQLIRSRSSEVKLRRNECRNRCGRGQRLSVLGELNSQDIDYSSLRTGDEVEIIEVPPFVKTAEAMPSLRPGDILSLGEPGRVVDRRPMRTWAIRFAKGTYLIDQKYFKPSEE</sequence>
<keyword evidence="2" id="KW-1185">Reference proteome</keyword>